<gene>
    <name evidence="1" type="ORF">LV89_04033</name>
</gene>
<dbReference type="OrthoDB" id="9934843at2"/>
<comment type="caution">
    <text evidence="1">The sequence shown here is derived from an EMBL/GenBank/DDBJ whole genome shotgun (WGS) entry which is preliminary data.</text>
</comment>
<name>A0A316DMV8_9BACT</name>
<keyword evidence="2" id="KW-1185">Reference proteome</keyword>
<dbReference type="RefSeq" id="WP_109744694.1">
    <property type="nucleotide sequence ID" value="NZ_QGGO01000028.1"/>
</dbReference>
<dbReference type="EMBL" id="QGGO01000028">
    <property type="protein sequence ID" value="PWK18898.1"/>
    <property type="molecule type" value="Genomic_DNA"/>
</dbReference>
<accession>A0A316DMV8</accession>
<organism evidence="1 2">
    <name type="scientific">Arcicella aurantiaca</name>
    <dbReference type="NCBI Taxonomy" id="591202"/>
    <lineage>
        <taxon>Bacteria</taxon>
        <taxon>Pseudomonadati</taxon>
        <taxon>Bacteroidota</taxon>
        <taxon>Cytophagia</taxon>
        <taxon>Cytophagales</taxon>
        <taxon>Flectobacillaceae</taxon>
        <taxon>Arcicella</taxon>
    </lineage>
</organism>
<dbReference type="Proteomes" id="UP000245489">
    <property type="component" value="Unassembled WGS sequence"/>
</dbReference>
<reference evidence="1 2" key="1">
    <citation type="submission" date="2018-05" db="EMBL/GenBank/DDBJ databases">
        <title>Genomic Encyclopedia of Archaeal and Bacterial Type Strains, Phase II (KMG-II): from individual species to whole genera.</title>
        <authorList>
            <person name="Goeker M."/>
        </authorList>
    </citation>
    <scope>NUCLEOTIDE SEQUENCE [LARGE SCALE GENOMIC DNA]</scope>
    <source>
        <strain evidence="1 2">DSM 22214</strain>
    </source>
</reference>
<evidence type="ECO:0000313" key="1">
    <source>
        <dbReference type="EMBL" id="PWK18898.1"/>
    </source>
</evidence>
<dbReference type="AlphaFoldDB" id="A0A316DMV8"/>
<evidence type="ECO:0000313" key="2">
    <source>
        <dbReference type="Proteomes" id="UP000245489"/>
    </source>
</evidence>
<sequence>MKKKLLPDWRKVNVNSYHYAKLYKETYENVGLYPVSEEYIFNCHSNLFYFKEKLVGGFIINDGIMNPLRYFSIIKTDEEIDLLLDIEDLEEAHLMEISCIFLDKKIAPVYRVLFYVDVLSQTYKFARFWNKKGILGGSFEKKIQLMQMKLMPHIILKTVINKSLKITGHPKGLVMLYYCPTNEFIFRAISVIIQYSFLKLFKKTSKSN</sequence>
<protein>
    <submittedName>
        <fullName evidence="1">Uncharacterized protein</fullName>
    </submittedName>
</protein>
<proteinExistence type="predicted"/>